<dbReference type="PRINTS" id="PR00164">
    <property type="entry name" value="ABC2TRNSPORT"/>
</dbReference>
<dbReference type="PANTHER" id="PTHR30413">
    <property type="entry name" value="INNER MEMBRANE TRANSPORT PERMEASE"/>
    <property type="match status" value="1"/>
</dbReference>
<dbReference type="InterPro" id="IPR047817">
    <property type="entry name" value="ABC2_TM_bact-type"/>
</dbReference>
<dbReference type="Pfam" id="PF01061">
    <property type="entry name" value="ABC2_membrane"/>
    <property type="match status" value="1"/>
</dbReference>
<dbReference type="InterPro" id="IPR013525">
    <property type="entry name" value="ABC2_TM"/>
</dbReference>
<feature type="transmembrane region" description="Helical" evidence="11">
    <location>
        <begin position="41"/>
        <end position="63"/>
    </location>
</feature>
<dbReference type="RefSeq" id="WP_191156801.1">
    <property type="nucleotide sequence ID" value="NZ_JACWUN010000013.1"/>
</dbReference>
<evidence type="ECO:0000256" key="6">
    <source>
        <dbReference type="ARBA" id="ARBA00022692"/>
    </source>
</evidence>
<evidence type="ECO:0000256" key="5">
    <source>
        <dbReference type="ARBA" id="ARBA00022597"/>
    </source>
</evidence>
<evidence type="ECO:0000256" key="4">
    <source>
        <dbReference type="ARBA" id="ARBA00022475"/>
    </source>
</evidence>
<keyword evidence="7" id="KW-0972">Capsule biogenesis/degradation</keyword>
<evidence type="ECO:0000256" key="3">
    <source>
        <dbReference type="ARBA" id="ARBA00022448"/>
    </source>
</evidence>
<gene>
    <name evidence="13" type="ORF">ICT70_11595</name>
</gene>
<keyword evidence="9" id="KW-0625">Polysaccharide transport</keyword>
<comment type="subcellular location">
    <subcellularLocation>
        <location evidence="1 11">Cell membrane</location>
        <topology evidence="1 11">Multi-pass membrane protein</topology>
    </subcellularLocation>
</comment>
<keyword evidence="6 11" id="KW-0812">Transmembrane</keyword>
<evidence type="ECO:0000313" key="13">
    <source>
        <dbReference type="EMBL" id="MBD1401316.1"/>
    </source>
</evidence>
<keyword evidence="4 11" id="KW-1003">Cell membrane</keyword>
<evidence type="ECO:0000256" key="8">
    <source>
        <dbReference type="ARBA" id="ARBA00022989"/>
    </source>
</evidence>
<evidence type="ECO:0000256" key="2">
    <source>
        <dbReference type="ARBA" id="ARBA00007783"/>
    </source>
</evidence>
<dbReference type="InterPro" id="IPR000412">
    <property type="entry name" value="ABC_2_transport"/>
</dbReference>
<feature type="domain" description="ABC transmembrane type-2" evidence="12">
    <location>
        <begin position="39"/>
        <end position="265"/>
    </location>
</feature>
<feature type="transmembrane region" description="Helical" evidence="11">
    <location>
        <begin position="75"/>
        <end position="93"/>
    </location>
</feature>
<dbReference type="GO" id="GO:0043190">
    <property type="term" value="C:ATP-binding cassette (ABC) transporter complex"/>
    <property type="evidence" value="ECO:0007669"/>
    <property type="project" value="InterPro"/>
</dbReference>
<dbReference type="AlphaFoldDB" id="A0A8J6QY07"/>
<dbReference type="GO" id="GO:0015774">
    <property type="term" value="P:polysaccharide transport"/>
    <property type="evidence" value="ECO:0007669"/>
    <property type="project" value="UniProtKB-KW"/>
</dbReference>
<protein>
    <recommendedName>
        <fullName evidence="11">Transport permease protein</fullName>
    </recommendedName>
</protein>
<sequence>MQLHSPSPFILFKNLRLHRQLLWQMTKREVVGRYRGSMLGLFWSFFNPVFMLMIYTFVFSVVFQAKWGESDSGSKVEFAVILFAGLIVFNLFSEVINRSPGLILSHVNYVKKVVFPLEILPVVVLGSALFHALVSLLVLLLFNVLVNQSFAWTIFLLPIVVFPLLVFILGCSWFLASVGVFLRDVSQTITILTTALLFLSPIFFPLSALPESFRPYLFLNPLALIIEQARGVLLWGHLPHWSALLVYLAFSTGVFCLGLLWFQKTRKGFADVL</sequence>
<evidence type="ECO:0000259" key="12">
    <source>
        <dbReference type="PROSITE" id="PS51012"/>
    </source>
</evidence>
<keyword evidence="5" id="KW-0762">Sugar transport</keyword>
<evidence type="ECO:0000256" key="10">
    <source>
        <dbReference type="ARBA" id="ARBA00023136"/>
    </source>
</evidence>
<dbReference type="PROSITE" id="PS51012">
    <property type="entry name" value="ABC_TM2"/>
    <property type="match status" value="1"/>
</dbReference>
<dbReference type="EMBL" id="JACWUN010000013">
    <property type="protein sequence ID" value="MBD1401316.1"/>
    <property type="molecule type" value="Genomic_DNA"/>
</dbReference>
<comment type="similarity">
    <text evidence="2 11">Belongs to the ABC-2 integral membrane protein family.</text>
</comment>
<evidence type="ECO:0000256" key="1">
    <source>
        <dbReference type="ARBA" id="ARBA00004651"/>
    </source>
</evidence>
<keyword evidence="8 11" id="KW-1133">Transmembrane helix</keyword>
<evidence type="ECO:0000313" key="14">
    <source>
        <dbReference type="Proteomes" id="UP000632828"/>
    </source>
</evidence>
<dbReference type="PIRSF" id="PIRSF006648">
    <property type="entry name" value="DrrB"/>
    <property type="match status" value="1"/>
</dbReference>
<dbReference type="GO" id="GO:0015920">
    <property type="term" value="P:lipopolysaccharide transport"/>
    <property type="evidence" value="ECO:0007669"/>
    <property type="project" value="TreeGrafter"/>
</dbReference>
<keyword evidence="10 11" id="KW-0472">Membrane</keyword>
<feature type="transmembrane region" description="Helical" evidence="11">
    <location>
        <begin position="241"/>
        <end position="262"/>
    </location>
</feature>
<feature type="transmembrane region" description="Helical" evidence="11">
    <location>
        <begin position="113"/>
        <end position="142"/>
    </location>
</feature>
<dbReference type="PANTHER" id="PTHR30413:SF10">
    <property type="entry name" value="CAPSULE POLYSACCHARIDE EXPORT INNER-MEMBRANE PROTEIN CTRC"/>
    <property type="match status" value="1"/>
</dbReference>
<proteinExistence type="inferred from homology"/>
<dbReference type="Proteomes" id="UP000632828">
    <property type="component" value="Unassembled WGS sequence"/>
</dbReference>
<feature type="transmembrane region" description="Helical" evidence="11">
    <location>
        <begin position="154"/>
        <end position="176"/>
    </location>
</feature>
<accession>A0A8J6QY07</accession>
<keyword evidence="3 11" id="KW-0813">Transport</keyword>
<organism evidence="13 14">
    <name type="scientific">Pelovirga terrestris</name>
    <dbReference type="NCBI Taxonomy" id="2771352"/>
    <lineage>
        <taxon>Bacteria</taxon>
        <taxon>Pseudomonadati</taxon>
        <taxon>Thermodesulfobacteriota</taxon>
        <taxon>Desulfuromonadia</taxon>
        <taxon>Geobacterales</taxon>
        <taxon>Geobacteraceae</taxon>
        <taxon>Pelovirga</taxon>
    </lineage>
</organism>
<evidence type="ECO:0000256" key="9">
    <source>
        <dbReference type="ARBA" id="ARBA00023047"/>
    </source>
</evidence>
<evidence type="ECO:0000256" key="7">
    <source>
        <dbReference type="ARBA" id="ARBA00022903"/>
    </source>
</evidence>
<comment type="caution">
    <text evidence="13">The sequence shown here is derived from an EMBL/GenBank/DDBJ whole genome shotgun (WGS) entry which is preliminary data.</text>
</comment>
<evidence type="ECO:0000256" key="11">
    <source>
        <dbReference type="RuleBase" id="RU361157"/>
    </source>
</evidence>
<reference evidence="13" key="1">
    <citation type="submission" date="2020-09" db="EMBL/GenBank/DDBJ databases">
        <title>Pelobacter alkaliphilus sp. nov., a novel anaerobic arsenate-reducing bacterium from terrestrial mud volcano.</title>
        <authorList>
            <person name="Khomyakova M.A."/>
            <person name="Merkel A.Y."/>
            <person name="Slobodkin A.I."/>
        </authorList>
    </citation>
    <scope>NUCLEOTIDE SEQUENCE</scope>
    <source>
        <strain evidence="13">M08fum</strain>
    </source>
</reference>
<dbReference type="GO" id="GO:0140359">
    <property type="term" value="F:ABC-type transporter activity"/>
    <property type="evidence" value="ECO:0007669"/>
    <property type="project" value="InterPro"/>
</dbReference>
<keyword evidence="14" id="KW-1185">Reference proteome</keyword>
<feature type="transmembrane region" description="Helical" evidence="11">
    <location>
        <begin position="188"/>
        <end position="209"/>
    </location>
</feature>
<name>A0A8J6QY07_9BACT</name>